<gene>
    <name evidence="8" type="ORF">G3I70_38570</name>
</gene>
<dbReference type="InterPro" id="IPR036259">
    <property type="entry name" value="MFS_trans_sf"/>
</dbReference>
<feature type="transmembrane region" description="Helical" evidence="6">
    <location>
        <begin position="206"/>
        <end position="227"/>
    </location>
</feature>
<organism evidence="8 9">
    <name type="scientific">Actinomadura bangladeshensis</name>
    <dbReference type="NCBI Taxonomy" id="453573"/>
    <lineage>
        <taxon>Bacteria</taxon>
        <taxon>Bacillati</taxon>
        <taxon>Actinomycetota</taxon>
        <taxon>Actinomycetes</taxon>
        <taxon>Streptosporangiales</taxon>
        <taxon>Thermomonosporaceae</taxon>
        <taxon>Actinomadura</taxon>
    </lineage>
</organism>
<dbReference type="InterPro" id="IPR011701">
    <property type="entry name" value="MFS"/>
</dbReference>
<dbReference type="PROSITE" id="PS50850">
    <property type="entry name" value="MFS"/>
    <property type="match status" value="1"/>
</dbReference>
<evidence type="ECO:0000259" key="7">
    <source>
        <dbReference type="PROSITE" id="PS50850"/>
    </source>
</evidence>
<feature type="transmembrane region" description="Helical" evidence="6">
    <location>
        <begin position="146"/>
        <end position="169"/>
    </location>
</feature>
<dbReference type="GO" id="GO:0005886">
    <property type="term" value="C:plasma membrane"/>
    <property type="evidence" value="ECO:0007669"/>
    <property type="project" value="UniProtKB-SubCell"/>
</dbReference>
<keyword evidence="5 6" id="KW-0472">Membrane</keyword>
<evidence type="ECO:0000256" key="2">
    <source>
        <dbReference type="ARBA" id="ARBA00022448"/>
    </source>
</evidence>
<dbReference type="PANTHER" id="PTHR42718:SF9">
    <property type="entry name" value="MAJOR FACILITATOR SUPERFAMILY MULTIDRUG TRANSPORTER MFSC"/>
    <property type="match status" value="1"/>
</dbReference>
<reference evidence="8 9" key="1">
    <citation type="submission" date="2020-01" db="EMBL/GenBank/DDBJ databases">
        <title>Insect and environment-associated Actinomycetes.</title>
        <authorList>
            <person name="Currrie C."/>
            <person name="Chevrette M."/>
            <person name="Carlson C."/>
            <person name="Stubbendieck R."/>
            <person name="Wendt-Pienkowski E."/>
        </authorList>
    </citation>
    <scope>NUCLEOTIDE SEQUENCE [LARGE SCALE GENOMIC DNA]</scope>
    <source>
        <strain evidence="8 9">SID10258</strain>
    </source>
</reference>
<dbReference type="EMBL" id="JAAGLI010001030">
    <property type="protein sequence ID" value="NEA28361.1"/>
    <property type="molecule type" value="Genomic_DNA"/>
</dbReference>
<feature type="transmembrane region" description="Helical" evidence="6">
    <location>
        <begin position="86"/>
        <end position="104"/>
    </location>
</feature>
<evidence type="ECO:0000256" key="4">
    <source>
        <dbReference type="ARBA" id="ARBA00022989"/>
    </source>
</evidence>
<dbReference type="Pfam" id="PF07690">
    <property type="entry name" value="MFS_1"/>
    <property type="match status" value="1"/>
</dbReference>
<name>A0A6L9QSF0_9ACTN</name>
<dbReference type="SUPFAM" id="SSF103473">
    <property type="entry name" value="MFS general substrate transporter"/>
    <property type="match status" value="1"/>
</dbReference>
<comment type="subcellular location">
    <subcellularLocation>
        <location evidence="1">Cell membrane</location>
        <topology evidence="1">Multi-pass membrane protein</topology>
    </subcellularLocation>
</comment>
<feature type="domain" description="Major facilitator superfamily (MFS) profile" evidence="7">
    <location>
        <begin position="15"/>
        <end position="466"/>
    </location>
</feature>
<feature type="transmembrane region" description="Helical" evidence="6">
    <location>
        <begin position="175"/>
        <end position="194"/>
    </location>
</feature>
<keyword evidence="3 6" id="KW-0812">Transmembrane</keyword>
<dbReference type="AlphaFoldDB" id="A0A6L9QSF0"/>
<protein>
    <submittedName>
        <fullName evidence="8">MFS transporter</fullName>
    </submittedName>
</protein>
<evidence type="ECO:0000313" key="9">
    <source>
        <dbReference type="Proteomes" id="UP000475532"/>
    </source>
</evidence>
<comment type="caution">
    <text evidence="8">The sequence shown here is derived from an EMBL/GenBank/DDBJ whole genome shotgun (WGS) entry which is preliminary data.</text>
</comment>
<evidence type="ECO:0000256" key="5">
    <source>
        <dbReference type="ARBA" id="ARBA00023136"/>
    </source>
</evidence>
<proteinExistence type="predicted"/>
<keyword evidence="2" id="KW-0813">Transport</keyword>
<feature type="transmembrane region" description="Helical" evidence="6">
    <location>
        <begin position="364"/>
        <end position="389"/>
    </location>
</feature>
<feature type="transmembrane region" description="Helical" evidence="6">
    <location>
        <begin position="233"/>
        <end position="254"/>
    </location>
</feature>
<dbReference type="GO" id="GO:0022857">
    <property type="term" value="F:transmembrane transporter activity"/>
    <property type="evidence" value="ECO:0007669"/>
    <property type="project" value="InterPro"/>
</dbReference>
<dbReference type="PANTHER" id="PTHR42718">
    <property type="entry name" value="MAJOR FACILITATOR SUPERFAMILY MULTIDRUG TRANSPORTER MFSC"/>
    <property type="match status" value="1"/>
</dbReference>
<feature type="transmembrane region" description="Helical" evidence="6">
    <location>
        <begin position="17"/>
        <end position="41"/>
    </location>
</feature>
<dbReference type="RefSeq" id="WP_163062818.1">
    <property type="nucleotide sequence ID" value="NZ_JAAGLI010001030.1"/>
</dbReference>
<evidence type="ECO:0000313" key="8">
    <source>
        <dbReference type="EMBL" id="NEA28361.1"/>
    </source>
</evidence>
<feature type="transmembrane region" description="Helical" evidence="6">
    <location>
        <begin position="116"/>
        <end position="134"/>
    </location>
</feature>
<evidence type="ECO:0000256" key="3">
    <source>
        <dbReference type="ARBA" id="ARBA00022692"/>
    </source>
</evidence>
<dbReference type="Proteomes" id="UP000475532">
    <property type="component" value="Unassembled WGS sequence"/>
</dbReference>
<dbReference type="InterPro" id="IPR020846">
    <property type="entry name" value="MFS_dom"/>
</dbReference>
<keyword evidence="4 6" id="KW-1133">Transmembrane helix</keyword>
<feature type="transmembrane region" description="Helical" evidence="6">
    <location>
        <begin position="339"/>
        <end position="358"/>
    </location>
</feature>
<sequence>MVATKAWLTGVPLRGSYAAAVAMALLALCPFIVLSTASLLLREPLHRDLGGGRFGTQLAGGLSNAFYAFGAVAAADLIQRVPGRRLFLFCEAGFVAGSLLAALAPGIEVFVAGRVLQGAATGMLLVAALPPLVTNHGVEKLPLTAAFVNLGLFGMVTLGPLVGGVAAGFDTWRALYLGIAGLGGLGLLMGALTFGRSTAPSPRVGFDYSAIPVAACATILPFLGVAWLGRGSFTSPGFLVPLLLGTAALGTLLVRQYRKPRALMPLKLLAHTLPVTGVSIAMVAGAGFTTLVELVVIYLLEVDHRTPLATGELLATQIAGVVVAAWLFKSMLTTRWLPVLAFTGTGVVVAGGALLLWLQPASSTWVVAVAGVLLGFGAGAGVTPGLFMAGLSVPSTRLGPTFALVELLRAEAAFLVGPVLVHIAMTSTDLSQGIHLTTWIMLLIVAAGAVASLALLLAGGARPQAPDLPSWVSGDSPAYHSPRLAAALRDD</sequence>
<feature type="transmembrane region" description="Helical" evidence="6">
    <location>
        <begin position="275"/>
        <end position="300"/>
    </location>
</feature>
<feature type="transmembrane region" description="Helical" evidence="6">
    <location>
        <begin position="436"/>
        <end position="458"/>
    </location>
</feature>
<accession>A0A6L9QSF0</accession>
<dbReference type="Gene3D" id="1.20.1250.20">
    <property type="entry name" value="MFS general substrate transporter like domains"/>
    <property type="match status" value="1"/>
</dbReference>
<evidence type="ECO:0000256" key="1">
    <source>
        <dbReference type="ARBA" id="ARBA00004651"/>
    </source>
</evidence>
<evidence type="ECO:0000256" key="6">
    <source>
        <dbReference type="SAM" id="Phobius"/>
    </source>
</evidence>
<feature type="transmembrane region" description="Helical" evidence="6">
    <location>
        <begin position="401"/>
        <end position="424"/>
    </location>
</feature>